<keyword evidence="2" id="KW-0472">Membrane</keyword>
<keyword evidence="2" id="KW-1133">Transmembrane helix</keyword>
<gene>
    <name evidence="3" type="ORF">DPMN_071590</name>
</gene>
<evidence type="ECO:0000313" key="4">
    <source>
        <dbReference type="Proteomes" id="UP000828390"/>
    </source>
</evidence>
<organism evidence="3 4">
    <name type="scientific">Dreissena polymorpha</name>
    <name type="common">Zebra mussel</name>
    <name type="synonym">Mytilus polymorpha</name>
    <dbReference type="NCBI Taxonomy" id="45954"/>
    <lineage>
        <taxon>Eukaryota</taxon>
        <taxon>Metazoa</taxon>
        <taxon>Spiralia</taxon>
        <taxon>Lophotrochozoa</taxon>
        <taxon>Mollusca</taxon>
        <taxon>Bivalvia</taxon>
        <taxon>Autobranchia</taxon>
        <taxon>Heteroconchia</taxon>
        <taxon>Euheterodonta</taxon>
        <taxon>Imparidentia</taxon>
        <taxon>Neoheterodontei</taxon>
        <taxon>Myida</taxon>
        <taxon>Dreissenoidea</taxon>
        <taxon>Dreissenidae</taxon>
        <taxon>Dreissena</taxon>
    </lineage>
</organism>
<reference evidence="3" key="1">
    <citation type="journal article" date="2019" name="bioRxiv">
        <title>The Genome of the Zebra Mussel, Dreissena polymorpha: A Resource for Invasive Species Research.</title>
        <authorList>
            <person name="McCartney M.A."/>
            <person name="Auch B."/>
            <person name="Kono T."/>
            <person name="Mallez S."/>
            <person name="Zhang Y."/>
            <person name="Obille A."/>
            <person name="Becker A."/>
            <person name="Abrahante J.E."/>
            <person name="Garbe J."/>
            <person name="Badalamenti J.P."/>
            <person name="Herman A."/>
            <person name="Mangelson H."/>
            <person name="Liachko I."/>
            <person name="Sullivan S."/>
            <person name="Sone E.D."/>
            <person name="Koren S."/>
            <person name="Silverstein K.A.T."/>
            <person name="Beckman K.B."/>
            <person name="Gohl D.M."/>
        </authorList>
    </citation>
    <scope>NUCLEOTIDE SEQUENCE</scope>
    <source>
        <strain evidence="3">Duluth1</strain>
        <tissue evidence="3">Whole animal</tissue>
    </source>
</reference>
<proteinExistence type="predicted"/>
<evidence type="ECO:0000256" key="2">
    <source>
        <dbReference type="SAM" id="Phobius"/>
    </source>
</evidence>
<protein>
    <submittedName>
        <fullName evidence="3">Uncharacterized protein</fullName>
    </submittedName>
</protein>
<dbReference type="AlphaFoldDB" id="A0A9D3Z817"/>
<dbReference type="Proteomes" id="UP000828390">
    <property type="component" value="Unassembled WGS sequence"/>
</dbReference>
<keyword evidence="2" id="KW-0812">Transmembrane</keyword>
<feature type="compositionally biased region" description="Low complexity" evidence="1">
    <location>
        <begin position="93"/>
        <end position="107"/>
    </location>
</feature>
<reference evidence="3" key="2">
    <citation type="submission" date="2020-11" db="EMBL/GenBank/DDBJ databases">
        <authorList>
            <person name="McCartney M.A."/>
            <person name="Auch B."/>
            <person name="Kono T."/>
            <person name="Mallez S."/>
            <person name="Becker A."/>
            <person name="Gohl D.M."/>
            <person name="Silverstein K.A.T."/>
            <person name="Koren S."/>
            <person name="Bechman K.B."/>
            <person name="Herman A."/>
            <person name="Abrahante J.E."/>
            <person name="Garbe J."/>
        </authorList>
    </citation>
    <scope>NUCLEOTIDE SEQUENCE</scope>
    <source>
        <strain evidence="3">Duluth1</strain>
        <tissue evidence="3">Whole animal</tissue>
    </source>
</reference>
<comment type="caution">
    <text evidence="3">The sequence shown here is derived from an EMBL/GenBank/DDBJ whole genome shotgun (WGS) entry which is preliminary data.</text>
</comment>
<feature type="transmembrane region" description="Helical" evidence="2">
    <location>
        <begin position="128"/>
        <end position="150"/>
    </location>
</feature>
<feature type="compositionally biased region" description="Polar residues" evidence="1">
    <location>
        <begin position="58"/>
        <end position="92"/>
    </location>
</feature>
<keyword evidence="4" id="KW-1185">Reference proteome</keyword>
<feature type="region of interest" description="Disordered" evidence="1">
    <location>
        <begin position="58"/>
        <end position="110"/>
    </location>
</feature>
<sequence length="282" mass="31754">MMNNITAATMSYLYMAPCPPPFVTTNEFQQHAYSRNLPKDIVLALMLICHIPADLSTPGSTTSYRPTSTSDVKHTTISTPFHRPTSTSNGEATTSSTPSNRPTSTSNVKPTFTGFISTTDKSETSEEWLIPRAVVVIFVVSLAVLVIFIFCQRLRKRKLCCPLTQDNTDAPGGVILKKFEGLNNTEEECSRINQIANKCEMFLAIPCVWKKIKMFIKTMITDLIHVKTKKKVWLLLTMRIILVKTMKNVHTFEYRSIHLKYAGVHANANWMILNICGNTMKN</sequence>
<evidence type="ECO:0000313" key="3">
    <source>
        <dbReference type="EMBL" id="KAH3711914.1"/>
    </source>
</evidence>
<name>A0A9D3Z817_DREPO</name>
<accession>A0A9D3Z817</accession>
<dbReference type="EMBL" id="JAIWYP010000014">
    <property type="protein sequence ID" value="KAH3711914.1"/>
    <property type="molecule type" value="Genomic_DNA"/>
</dbReference>
<evidence type="ECO:0000256" key="1">
    <source>
        <dbReference type="SAM" id="MobiDB-lite"/>
    </source>
</evidence>